<keyword evidence="1" id="KW-0863">Zinc-finger</keyword>
<dbReference type="EMBL" id="CAMAPF010000106">
    <property type="protein sequence ID" value="CAH9099479.1"/>
    <property type="molecule type" value="Genomic_DNA"/>
</dbReference>
<sequence>MEGKRMATRNDPKGQASVAYLEASRAVSRAFTGRGIGHGGREGRQAANANQVGSMCNMNTRRNERRRQARRDRATSQRDMTVSQTHPWANDQGGESTLTAPASPVKKKRNSKWHTSFPYSLRPSKCSNCSKKHFGKCNEPPMCYKCGSTTHMKLSCPWRRQRETLQAEEGLTVKGNHTEPTMSNATSVNQGGAQARVYAMTEADARANPDSVAGDIMDVQAFARLSKKLAKVPRKKKEEEAPPNQPLVDEVLKKAGAPKTSEGDGVSQEIVAAGAGASAGGSQAGELKRKNAGKGVMPPENKKKKRGEGGKDAPLVIIDEPPTFHPSESTPLEDFDEGTWPRETVQFSFKKGTAIMHGTLDPREFLRGATTPLDRSTLGRFDDEALELKALQASVSVSP</sequence>
<feature type="compositionally biased region" description="Polar residues" evidence="2">
    <location>
        <begin position="80"/>
        <end position="100"/>
    </location>
</feature>
<dbReference type="GO" id="GO:0008270">
    <property type="term" value="F:zinc ion binding"/>
    <property type="evidence" value="ECO:0007669"/>
    <property type="project" value="UniProtKB-KW"/>
</dbReference>
<evidence type="ECO:0000259" key="3">
    <source>
        <dbReference type="PROSITE" id="PS50158"/>
    </source>
</evidence>
<evidence type="ECO:0000256" key="1">
    <source>
        <dbReference type="PROSITE-ProRule" id="PRU00047"/>
    </source>
</evidence>
<keyword evidence="5" id="KW-1185">Reference proteome</keyword>
<feature type="domain" description="CCHC-type" evidence="3">
    <location>
        <begin position="143"/>
        <end position="157"/>
    </location>
</feature>
<accession>A0AAV0DKC5</accession>
<dbReference type="PROSITE" id="PS50158">
    <property type="entry name" value="ZF_CCHC"/>
    <property type="match status" value="1"/>
</dbReference>
<name>A0AAV0DKC5_9ASTE</name>
<keyword evidence="1" id="KW-0479">Metal-binding</keyword>
<reference evidence="4" key="1">
    <citation type="submission" date="2022-07" db="EMBL/GenBank/DDBJ databases">
        <authorList>
            <person name="Macas J."/>
            <person name="Novak P."/>
            <person name="Neumann P."/>
        </authorList>
    </citation>
    <scope>NUCLEOTIDE SEQUENCE</scope>
</reference>
<gene>
    <name evidence="4" type="ORF">CEPIT_LOCUS14966</name>
</gene>
<organism evidence="4 5">
    <name type="scientific">Cuscuta epithymum</name>
    <dbReference type="NCBI Taxonomy" id="186058"/>
    <lineage>
        <taxon>Eukaryota</taxon>
        <taxon>Viridiplantae</taxon>
        <taxon>Streptophyta</taxon>
        <taxon>Embryophyta</taxon>
        <taxon>Tracheophyta</taxon>
        <taxon>Spermatophyta</taxon>
        <taxon>Magnoliopsida</taxon>
        <taxon>eudicotyledons</taxon>
        <taxon>Gunneridae</taxon>
        <taxon>Pentapetalae</taxon>
        <taxon>asterids</taxon>
        <taxon>lamiids</taxon>
        <taxon>Solanales</taxon>
        <taxon>Convolvulaceae</taxon>
        <taxon>Cuscuteae</taxon>
        <taxon>Cuscuta</taxon>
        <taxon>Cuscuta subgen. Cuscuta</taxon>
    </lineage>
</organism>
<protein>
    <recommendedName>
        <fullName evidence="3">CCHC-type domain-containing protein</fullName>
    </recommendedName>
</protein>
<evidence type="ECO:0000256" key="2">
    <source>
        <dbReference type="SAM" id="MobiDB-lite"/>
    </source>
</evidence>
<evidence type="ECO:0000313" key="5">
    <source>
        <dbReference type="Proteomes" id="UP001152523"/>
    </source>
</evidence>
<dbReference type="Proteomes" id="UP001152523">
    <property type="component" value="Unassembled WGS sequence"/>
</dbReference>
<feature type="compositionally biased region" description="Polar residues" evidence="2">
    <location>
        <begin position="47"/>
        <end position="58"/>
    </location>
</feature>
<dbReference type="GO" id="GO:0003676">
    <property type="term" value="F:nucleic acid binding"/>
    <property type="evidence" value="ECO:0007669"/>
    <property type="project" value="InterPro"/>
</dbReference>
<dbReference type="InterPro" id="IPR001878">
    <property type="entry name" value="Znf_CCHC"/>
</dbReference>
<feature type="region of interest" description="Disordered" evidence="2">
    <location>
        <begin position="32"/>
        <end position="117"/>
    </location>
</feature>
<dbReference type="AlphaFoldDB" id="A0AAV0DKC5"/>
<comment type="caution">
    <text evidence="4">The sequence shown here is derived from an EMBL/GenBank/DDBJ whole genome shotgun (WGS) entry which is preliminary data.</text>
</comment>
<proteinExistence type="predicted"/>
<keyword evidence="1" id="KW-0862">Zinc</keyword>
<feature type="region of interest" description="Disordered" evidence="2">
    <location>
        <begin position="230"/>
        <end position="340"/>
    </location>
</feature>
<evidence type="ECO:0000313" key="4">
    <source>
        <dbReference type="EMBL" id="CAH9099479.1"/>
    </source>
</evidence>